<name>A0A0C2BQS3_9BURK</name>
<dbReference type="PANTHER" id="PTHR42852:SF13">
    <property type="entry name" value="PROTEIN DIPZ"/>
    <property type="match status" value="1"/>
</dbReference>
<keyword evidence="4" id="KW-0732">Signal</keyword>
<dbReference type="InterPro" id="IPR050553">
    <property type="entry name" value="Thioredoxin_ResA/DsbE_sf"/>
</dbReference>
<evidence type="ECO:0000256" key="4">
    <source>
        <dbReference type="SAM" id="SignalP"/>
    </source>
</evidence>
<dbReference type="GO" id="GO:0017004">
    <property type="term" value="P:cytochrome complex assembly"/>
    <property type="evidence" value="ECO:0007669"/>
    <property type="project" value="UniProtKB-KW"/>
</dbReference>
<gene>
    <name evidence="6" type="ORF">TSA66_11510</name>
</gene>
<dbReference type="CDD" id="cd02966">
    <property type="entry name" value="TlpA_like_family"/>
    <property type="match status" value="1"/>
</dbReference>
<dbReference type="PROSITE" id="PS00194">
    <property type="entry name" value="THIOREDOXIN_1"/>
    <property type="match status" value="1"/>
</dbReference>
<feature type="domain" description="Thioredoxin" evidence="5">
    <location>
        <begin position="13"/>
        <end position="148"/>
    </location>
</feature>
<reference evidence="6 7" key="1">
    <citation type="submission" date="2014-12" db="EMBL/GenBank/DDBJ databases">
        <title>Denitrispirillum autotrophicum gen. nov., sp. nov., Denitrifying, Facultatively Autotrophic Bacteria Isolated from Rice Paddy Soil.</title>
        <authorList>
            <person name="Ishii S."/>
            <person name="Ashida N."/>
            <person name="Ohno H."/>
            <person name="Otsuka S."/>
            <person name="Yokota A."/>
            <person name="Senoo K."/>
        </authorList>
    </citation>
    <scope>NUCLEOTIDE SEQUENCE [LARGE SCALE GENOMIC DNA]</scope>
    <source>
        <strain evidence="6 7">TSA66</strain>
    </source>
</reference>
<comment type="caution">
    <text evidence="6">The sequence shown here is derived from an EMBL/GenBank/DDBJ whole genome shotgun (WGS) entry which is preliminary data.</text>
</comment>
<dbReference type="Proteomes" id="UP000031572">
    <property type="component" value="Unassembled WGS sequence"/>
</dbReference>
<feature type="chain" id="PRO_5002163224" description="Thioredoxin domain-containing protein" evidence="4">
    <location>
        <begin position="20"/>
        <end position="148"/>
    </location>
</feature>
<feature type="signal peptide" evidence="4">
    <location>
        <begin position="1"/>
        <end position="19"/>
    </location>
</feature>
<dbReference type="EMBL" id="JWJG01000028">
    <property type="protein sequence ID" value="KIF83660.1"/>
    <property type="molecule type" value="Genomic_DNA"/>
</dbReference>
<dbReference type="AlphaFoldDB" id="A0A0C2BQS3"/>
<evidence type="ECO:0000256" key="1">
    <source>
        <dbReference type="ARBA" id="ARBA00004196"/>
    </source>
</evidence>
<proteinExistence type="predicted"/>
<dbReference type="InterPro" id="IPR013766">
    <property type="entry name" value="Thioredoxin_domain"/>
</dbReference>
<sequence>MKRFAITMAFLCLPALAGASGFSLTDTKGQTHSLASHAGQWVLVNLWATWCPPCLSELPELEALSKSRPDLVVLGLAVDGQPARRVAQFAEKLGVTYPVIAGDAAMAQQFGAKGFPTSVLFNASGQQVWVKEGPVTRQEIEGLLSRGK</sequence>
<evidence type="ECO:0000256" key="3">
    <source>
        <dbReference type="ARBA" id="ARBA00023284"/>
    </source>
</evidence>
<evidence type="ECO:0000313" key="6">
    <source>
        <dbReference type="EMBL" id="KIF83660.1"/>
    </source>
</evidence>
<evidence type="ECO:0000256" key="2">
    <source>
        <dbReference type="ARBA" id="ARBA00022748"/>
    </source>
</evidence>
<dbReference type="PROSITE" id="PS51352">
    <property type="entry name" value="THIOREDOXIN_2"/>
    <property type="match status" value="1"/>
</dbReference>
<evidence type="ECO:0000259" key="5">
    <source>
        <dbReference type="PROSITE" id="PS51352"/>
    </source>
</evidence>
<dbReference type="STRING" id="709839.TSA66_11510"/>
<dbReference type="Gene3D" id="3.40.30.10">
    <property type="entry name" value="Glutaredoxin"/>
    <property type="match status" value="1"/>
</dbReference>
<organism evidence="6 7">
    <name type="scientific">Noviherbaspirillum autotrophicum</name>
    <dbReference type="NCBI Taxonomy" id="709839"/>
    <lineage>
        <taxon>Bacteria</taxon>
        <taxon>Pseudomonadati</taxon>
        <taxon>Pseudomonadota</taxon>
        <taxon>Betaproteobacteria</taxon>
        <taxon>Burkholderiales</taxon>
        <taxon>Oxalobacteraceae</taxon>
        <taxon>Noviherbaspirillum</taxon>
    </lineage>
</organism>
<protein>
    <recommendedName>
        <fullName evidence="5">Thioredoxin domain-containing protein</fullName>
    </recommendedName>
</protein>
<evidence type="ECO:0000313" key="7">
    <source>
        <dbReference type="Proteomes" id="UP000031572"/>
    </source>
</evidence>
<keyword evidence="3" id="KW-0676">Redox-active center</keyword>
<dbReference type="GO" id="GO:0030313">
    <property type="term" value="C:cell envelope"/>
    <property type="evidence" value="ECO:0007669"/>
    <property type="project" value="UniProtKB-SubCell"/>
</dbReference>
<dbReference type="Pfam" id="PF08534">
    <property type="entry name" value="Redoxin"/>
    <property type="match status" value="1"/>
</dbReference>
<dbReference type="SUPFAM" id="SSF52833">
    <property type="entry name" value="Thioredoxin-like"/>
    <property type="match status" value="1"/>
</dbReference>
<accession>A0A0C2BQS3</accession>
<dbReference type="PANTHER" id="PTHR42852">
    <property type="entry name" value="THIOL:DISULFIDE INTERCHANGE PROTEIN DSBE"/>
    <property type="match status" value="1"/>
</dbReference>
<keyword evidence="7" id="KW-1185">Reference proteome</keyword>
<comment type="subcellular location">
    <subcellularLocation>
        <location evidence="1">Cell envelope</location>
    </subcellularLocation>
</comment>
<keyword evidence="2" id="KW-0201">Cytochrome c-type biogenesis</keyword>
<dbReference type="InterPro" id="IPR017937">
    <property type="entry name" value="Thioredoxin_CS"/>
</dbReference>
<dbReference type="InterPro" id="IPR013740">
    <property type="entry name" value="Redoxin"/>
</dbReference>
<dbReference type="GO" id="GO:0015036">
    <property type="term" value="F:disulfide oxidoreductase activity"/>
    <property type="evidence" value="ECO:0007669"/>
    <property type="project" value="UniProtKB-ARBA"/>
</dbReference>
<dbReference type="InterPro" id="IPR036249">
    <property type="entry name" value="Thioredoxin-like_sf"/>
</dbReference>